<keyword evidence="6" id="KW-0157">Chromophore</keyword>
<dbReference type="EMBL" id="MRCC01000006">
    <property type="protein sequence ID" value="OKH27414.1"/>
    <property type="molecule type" value="Genomic_DNA"/>
</dbReference>
<evidence type="ECO:0000256" key="2">
    <source>
        <dbReference type="ARBA" id="ARBA00022494"/>
    </source>
</evidence>
<name>A0A1U7HV62_9CHRO</name>
<dbReference type="NCBIfam" id="TIGR03041">
    <property type="entry name" value="PS_antenn_a_b"/>
    <property type="match status" value="1"/>
</dbReference>
<dbReference type="Pfam" id="PF00421">
    <property type="entry name" value="PSII"/>
    <property type="match status" value="1"/>
</dbReference>
<dbReference type="Proteomes" id="UP000185984">
    <property type="component" value="Unassembled WGS sequence"/>
</dbReference>
<dbReference type="STRING" id="247279.NIES1031_09000"/>
<comment type="subcellular location">
    <subcellularLocation>
        <location evidence="1">Cellular thylakoid membrane</location>
        <topology evidence="1">Multi-pass membrane protein</topology>
    </subcellularLocation>
</comment>
<feature type="transmembrane region" description="Helical" evidence="9">
    <location>
        <begin position="214"/>
        <end position="233"/>
    </location>
</feature>
<reference evidence="10 11" key="1">
    <citation type="submission" date="2016-11" db="EMBL/GenBank/DDBJ databases">
        <title>Draft Genome Sequences of Nine Cyanobacterial Strains from Diverse Habitats.</title>
        <authorList>
            <person name="Zhu T."/>
            <person name="Hou S."/>
            <person name="Lu X."/>
            <person name="Hess W.R."/>
        </authorList>
    </citation>
    <scope>NUCLEOTIDE SEQUENCE [LARGE SCALE GENOMIC DNA]</scope>
    <source>
        <strain evidence="10 11">5.2 s.c.1</strain>
    </source>
</reference>
<evidence type="ECO:0000256" key="8">
    <source>
        <dbReference type="ARBA" id="ARBA00023136"/>
    </source>
</evidence>
<evidence type="ECO:0000256" key="7">
    <source>
        <dbReference type="ARBA" id="ARBA00023078"/>
    </source>
</evidence>
<gene>
    <name evidence="10" type="ORF">NIES1031_09000</name>
</gene>
<comment type="caution">
    <text evidence="10">The sequence shown here is derived from an EMBL/GenBank/DDBJ whole genome shotgun (WGS) entry which is preliminary data.</text>
</comment>
<keyword evidence="2" id="KW-0148">Chlorophyll</keyword>
<feature type="transmembrane region" description="Helical" evidence="9">
    <location>
        <begin position="253"/>
        <end position="273"/>
    </location>
</feature>
<dbReference type="AlphaFoldDB" id="A0A1U7HV62"/>
<evidence type="ECO:0000256" key="5">
    <source>
        <dbReference type="ARBA" id="ARBA00022989"/>
    </source>
</evidence>
<dbReference type="GO" id="GO:0031676">
    <property type="term" value="C:plasma membrane-derived thylakoid membrane"/>
    <property type="evidence" value="ECO:0007669"/>
    <property type="project" value="UniProtKB-SubCell"/>
</dbReference>
<proteinExistence type="predicted"/>
<dbReference type="GO" id="GO:0009767">
    <property type="term" value="P:photosynthetic electron transport chain"/>
    <property type="evidence" value="ECO:0007669"/>
    <property type="project" value="InterPro"/>
</dbReference>
<organism evidence="10 11">
    <name type="scientific">Chroogloeocystis siderophila 5.2 s.c.1</name>
    <dbReference type="NCBI Taxonomy" id="247279"/>
    <lineage>
        <taxon>Bacteria</taxon>
        <taxon>Bacillati</taxon>
        <taxon>Cyanobacteriota</taxon>
        <taxon>Cyanophyceae</taxon>
        <taxon>Oscillatoriophycideae</taxon>
        <taxon>Chroococcales</taxon>
        <taxon>Chroococcaceae</taxon>
        <taxon>Chroogloeocystis</taxon>
    </lineage>
</organism>
<evidence type="ECO:0000256" key="1">
    <source>
        <dbReference type="ARBA" id="ARBA00004636"/>
    </source>
</evidence>
<evidence type="ECO:0000313" key="11">
    <source>
        <dbReference type="Proteomes" id="UP000185984"/>
    </source>
</evidence>
<evidence type="ECO:0000256" key="9">
    <source>
        <dbReference type="SAM" id="Phobius"/>
    </source>
</evidence>
<dbReference type="RefSeq" id="WP_073549082.1">
    <property type="nucleotide sequence ID" value="NZ_CAWMVK010000040.1"/>
</dbReference>
<evidence type="ECO:0000256" key="4">
    <source>
        <dbReference type="ARBA" id="ARBA00022692"/>
    </source>
</evidence>
<dbReference type="SUPFAM" id="SSF161077">
    <property type="entry name" value="Photosystem II antenna protein-like"/>
    <property type="match status" value="1"/>
</dbReference>
<keyword evidence="11" id="KW-1185">Reference proteome</keyword>
<evidence type="ECO:0000256" key="6">
    <source>
        <dbReference type="ARBA" id="ARBA00022991"/>
    </source>
</evidence>
<accession>A0A1U7HV62</accession>
<evidence type="ECO:0000313" key="10">
    <source>
        <dbReference type="EMBL" id="OKH27414.1"/>
    </source>
</evidence>
<feature type="transmembrane region" description="Helical" evidence="9">
    <location>
        <begin position="189"/>
        <end position="207"/>
    </location>
</feature>
<dbReference type="InterPro" id="IPR000932">
    <property type="entry name" value="PS_antenna-like"/>
</dbReference>
<feature type="transmembrane region" description="Helical" evidence="9">
    <location>
        <begin position="39"/>
        <end position="58"/>
    </location>
</feature>
<sequence length="352" mass="38794">MTNVAKSPLSVEQDLAESPWWAGNARLTNLSGKLLGAHVAHSGLIVLWAGAMTLFELGHFNPAKPMYEQGLILLPHLAAQGWGVGANGTVVDTQPYFAIGVIHLISSAFLGFGGIFHSLRGPERLEGRFSFFGYDWADTNKMTTILGIHLVLLGVGAFLLVTKAMYFGGLYDPNVEDVRVITNPTLDPTVIYGYLFGAMGRFWIAGVDNLEDVVGGHIWVGGMLIFGGIFHILTKPFRWTYPFFVWSGEAYLSYSLGALALMGFVATLFVSVNTTVYPEVFYGPALVVRQNIVPYFSSPDPDLVTSRTWLANAHFWLAFFFLQGHIWHALRSRGLDFRKGRISEDAVIPQPS</sequence>
<keyword evidence="4 9" id="KW-0812">Transmembrane</keyword>
<keyword evidence="8 9" id="KW-0472">Membrane</keyword>
<keyword evidence="7" id="KW-0793">Thylakoid</keyword>
<dbReference type="OrthoDB" id="9429529at2"/>
<dbReference type="GO" id="GO:0009521">
    <property type="term" value="C:photosystem"/>
    <property type="evidence" value="ECO:0007669"/>
    <property type="project" value="InterPro"/>
</dbReference>
<protein>
    <submittedName>
        <fullName evidence="10">Light-harvesting protein</fullName>
    </submittedName>
</protein>
<feature type="transmembrane region" description="Helical" evidence="9">
    <location>
        <begin position="96"/>
        <end position="119"/>
    </location>
</feature>
<evidence type="ECO:0000256" key="3">
    <source>
        <dbReference type="ARBA" id="ARBA00022531"/>
    </source>
</evidence>
<dbReference type="InterPro" id="IPR036001">
    <property type="entry name" value="PS_II_antenna-like_sf"/>
</dbReference>
<keyword evidence="5 9" id="KW-1133">Transmembrane helix</keyword>
<dbReference type="GO" id="GO:0016168">
    <property type="term" value="F:chlorophyll binding"/>
    <property type="evidence" value="ECO:0007669"/>
    <property type="project" value="UniProtKB-KW"/>
</dbReference>
<feature type="transmembrane region" description="Helical" evidence="9">
    <location>
        <begin position="150"/>
        <end position="169"/>
    </location>
</feature>
<keyword evidence="3" id="KW-0602">Photosynthesis</keyword>